<dbReference type="EMBL" id="JARKIB010000716">
    <property type="protein sequence ID" value="KAJ7693768.1"/>
    <property type="molecule type" value="Genomic_DNA"/>
</dbReference>
<name>A0AAD7GLQ5_9AGAR</name>
<proteinExistence type="predicted"/>
<feature type="region of interest" description="Disordered" evidence="1">
    <location>
        <begin position="1"/>
        <end position="21"/>
    </location>
</feature>
<evidence type="ECO:0000313" key="3">
    <source>
        <dbReference type="Proteomes" id="UP001215598"/>
    </source>
</evidence>
<feature type="compositionally biased region" description="Polar residues" evidence="1">
    <location>
        <begin position="164"/>
        <end position="180"/>
    </location>
</feature>
<feature type="non-terminal residue" evidence="2">
    <location>
        <position position="180"/>
    </location>
</feature>
<feature type="compositionally biased region" description="Basic and acidic residues" evidence="1">
    <location>
        <begin position="1"/>
        <end position="11"/>
    </location>
</feature>
<feature type="region of interest" description="Disordered" evidence="1">
    <location>
        <begin position="161"/>
        <end position="180"/>
    </location>
</feature>
<dbReference type="AlphaFoldDB" id="A0AAD7GLQ5"/>
<organism evidence="2 3">
    <name type="scientific">Mycena metata</name>
    <dbReference type="NCBI Taxonomy" id="1033252"/>
    <lineage>
        <taxon>Eukaryota</taxon>
        <taxon>Fungi</taxon>
        <taxon>Dikarya</taxon>
        <taxon>Basidiomycota</taxon>
        <taxon>Agaricomycotina</taxon>
        <taxon>Agaricomycetes</taxon>
        <taxon>Agaricomycetidae</taxon>
        <taxon>Agaricales</taxon>
        <taxon>Marasmiineae</taxon>
        <taxon>Mycenaceae</taxon>
        <taxon>Mycena</taxon>
    </lineage>
</organism>
<accession>A0AAD7GLQ5</accession>
<dbReference type="Proteomes" id="UP001215598">
    <property type="component" value="Unassembled WGS sequence"/>
</dbReference>
<gene>
    <name evidence="2" type="ORF">B0H16DRAFT_1848407</name>
</gene>
<keyword evidence="3" id="KW-1185">Reference proteome</keyword>
<reference evidence="2" key="1">
    <citation type="submission" date="2023-03" db="EMBL/GenBank/DDBJ databases">
        <title>Massive genome expansion in bonnet fungi (Mycena s.s.) driven by repeated elements and novel gene families across ecological guilds.</title>
        <authorList>
            <consortium name="Lawrence Berkeley National Laboratory"/>
            <person name="Harder C.B."/>
            <person name="Miyauchi S."/>
            <person name="Viragh M."/>
            <person name="Kuo A."/>
            <person name="Thoen E."/>
            <person name="Andreopoulos B."/>
            <person name="Lu D."/>
            <person name="Skrede I."/>
            <person name="Drula E."/>
            <person name="Henrissat B."/>
            <person name="Morin E."/>
            <person name="Kohler A."/>
            <person name="Barry K."/>
            <person name="LaButti K."/>
            <person name="Morin E."/>
            <person name="Salamov A."/>
            <person name="Lipzen A."/>
            <person name="Mereny Z."/>
            <person name="Hegedus B."/>
            <person name="Baldrian P."/>
            <person name="Stursova M."/>
            <person name="Weitz H."/>
            <person name="Taylor A."/>
            <person name="Grigoriev I.V."/>
            <person name="Nagy L.G."/>
            <person name="Martin F."/>
            <person name="Kauserud H."/>
        </authorList>
    </citation>
    <scope>NUCLEOTIDE SEQUENCE</scope>
    <source>
        <strain evidence="2">CBHHK182m</strain>
    </source>
</reference>
<evidence type="ECO:0000256" key="1">
    <source>
        <dbReference type="SAM" id="MobiDB-lite"/>
    </source>
</evidence>
<sequence length="180" mass="19573">MDSEPNAHEAPRFTSQSTPENAGSVSYGGIFSGSHHFTVVGGTFTNITNHHPEYFSDFQTIPPGDRFLVDDIGLEARSGAIGCLCGRSSACRIYSPRVMGQEGDMTDAMYSGDDAQEVEWRENIVRAHAEDVMPEDGIRFPRHIAHVNSQSAADMVHRDAINAQDASRTASTSDVPNSRS</sequence>
<comment type="caution">
    <text evidence="2">The sequence shown here is derived from an EMBL/GenBank/DDBJ whole genome shotgun (WGS) entry which is preliminary data.</text>
</comment>
<evidence type="ECO:0000313" key="2">
    <source>
        <dbReference type="EMBL" id="KAJ7693768.1"/>
    </source>
</evidence>
<protein>
    <submittedName>
        <fullName evidence="2">Uncharacterized protein</fullName>
    </submittedName>
</protein>